<feature type="compositionally biased region" description="Basic residues" evidence="1">
    <location>
        <begin position="158"/>
        <end position="175"/>
    </location>
</feature>
<dbReference type="GeneID" id="116207629"/>
<gene>
    <name evidence="3" type="primary">LOC116207629</name>
</gene>
<proteinExistence type="predicted"/>
<feature type="region of interest" description="Disordered" evidence="1">
    <location>
        <begin position="76"/>
        <end position="96"/>
    </location>
</feature>
<feature type="region of interest" description="Disordered" evidence="1">
    <location>
        <begin position="158"/>
        <end position="188"/>
    </location>
</feature>
<keyword evidence="2" id="KW-1185">Reference proteome</keyword>
<evidence type="ECO:0000313" key="3">
    <source>
        <dbReference type="RefSeq" id="XP_031396562.1"/>
    </source>
</evidence>
<evidence type="ECO:0000313" key="2">
    <source>
        <dbReference type="Proteomes" id="UP000515151"/>
    </source>
</evidence>
<feature type="compositionally biased region" description="Low complexity" evidence="1">
    <location>
        <begin position="77"/>
        <end position="95"/>
    </location>
</feature>
<accession>A0A6P8DGU2</accession>
<dbReference type="AlphaFoldDB" id="A0A6P8DGU2"/>
<organism evidence="2 3">
    <name type="scientific">Punica granatum</name>
    <name type="common">Pomegranate</name>
    <dbReference type="NCBI Taxonomy" id="22663"/>
    <lineage>
        <taxon>Eukaryota</taxon>
        <taxon>Viridiplantae</taxon>
        <taxon>Streptophyta</taxon>
        <taxon>Embryophyta</taxon>
        <taxon>Tracheophyta</taxon>
        <taxon>Spermatophyta</taxon>
        <taxon>Magnoliopsida</taxon>
        <taxon>eudicotyledons</taxon>
        <taxon>Gunneridae</taxon>
        <taxon>Pentapetalae</taxon>
        <taxon>rosids</taxon>
        <taxon>malvids</taxon>
        <taxon>Myrtales</taxon>
        <taxon>Lythraceae</taxon>
        <taxon>Punica</taxon>
    </lineage>
</organism>
<reference evidence="3" key="2">
    <citation type="submission" date="2025-08" db="UniProtKB">
        <authorList>
            <consortium name="RefSeq"/>
        </authorList>
    </citation>
    <scope>IDENTIFICATION</scope>
    <source>
        <tissue evidence="3">Leaf</tissue>
    </source>
</reference>
<reference evidence="2" key="1">
    <citation type="journal article" date="2020" name="Plant Biotechnol. J.">
        <title>The pomegranate (Punica granatum L.) draft genome dissects genetic divergence between soft- and hard-seeded cultivars.</title>
        <authorList>
            <person name="Luo X."/>
            <person name="Li H."/>
            <person name="Wu Z."/>
            <person name="Yao W."/>
            <person name="Zhao P."/>
            <person name="Cao D."/>
            <person name="Yu H."/>
            <person name="Li K."/>
            <person name="Poudel K."/>
            <person name="Zhao D."/>
            <person name="Zhang F."/>
            <person name="Xia X."/>
            <person name="Chen L."/>
            <person name="Wang Q."/>
            <person name="Jing D."/>
            <person name="Cao S."/>
        </authorList>
    </citation>
    <scope>NUCLEOTIDE SEQUENCE [LARGE SCALE GENOMIC DNA]</scope>
    <source>
        <strain evidence="2">cv. Tunisia</strain>
    </source>
</reference>
<name>A0A6P8DGU2_PUNGR</name>
<evidence type="ECO:0000256" key="1">
    <source>
        <dbReference type="SAM" id="MobiDB-lite"/>
    </source>
</evidence>
<protein>
    <submittedName>
        <fullName evidence="3">Uncharacterized protein LOC116207629 isoform X1</fullName>
    </submittedName>
</protein>
<sequence>MCQSVGASHASMVDTWQNLQILNSECVWAHGKEGRKEGRPSFSARARAATVVPLIFRPFTSVSSYCRAPSSTAGMVSASSPSSFEPSPGSASSSFDKLSCKIARPKRRSSAGSVQPQAMLQLLEDRYQSVDRVSQYQQARTRRKQILSPWRSAPFTRRRRLGIPRISPSKKKKPVRGGGSEEQSPPFISVTAREEIEKYIPGYYIVP</sequence>
<dbReference type="Proteomes" id="UP000515151">
    <property type="component" value="Chromosome 1"/>
</dbReference>
<dbReference type="RefSeq" id="XP_031396562.1">
    <property type="nucleotide sequence ID" value="XM_031540702.1"/>
</dbReference>